<organism evidence="1 2">
    <name type="scientific">Arabidopsis suecica</name>
    <name type="common">Swedish thale-cress</name>
    <name type="synonym">Cardaminopsis suecica</name>
    <dbReference type="NCBI Taxonomy" id="45249"/>
    <lineage>
        <taxon>Eukaryota</taxon>
        <taxon>Viridiplantae</taxon>
        <taxon>Streptophyta</taxon>
        <taxon>Embryophyta</taxon>
        <taxon>Tracheophyta</taxon>
        <taxon>Spermatophyta</taxon>
        <taxon>Magnoliopsida</taxon>
        <taxon>eudicotyledons</taxon>
        <taxon>Gunneridae</taxon>
        <taxon>Pentapetalae</taxon>
        <taxon>rosids</taxon>
        <taxon>malvids</taxon>
        <taxon>Brassicales</taxon>
        <taxon>Brassicaceae</taxon>
        <taxon>Camelineae</taxon>
        <taxon>Arabidopsis</taxon>
    </lineage>
</organism>
<name>A0A8T2DK66_ARASU</name>
<evidence type="ECO:0000313" key="1">
    <source>
        <dbReference type="EMBL" id="KAG7609744.1"/>
    </source>
</evidence>
<protein>
    <submittedName>
        <fullName evidence="1">Uncharacterized protein</fullName>
    </submittedName>
</protein>
<dbReference type="EMBL" id="JAEFBJ010000005">
    <property type="protein sequence ID" value="KAG7609744.1"/>
    <property type="molecule type" value="Genomic_DNA"/>
</dbReference>
<dbReference type="Proteomes" id="UP000694251">
    <property type="component" value="Chromosome 5"/>
</dbReference>
<comment type="caution">
    <text evidence="1">The sequence shown here is derived from an EMBL/GenBank/DDBJ whole genome shotgun (WGS) entry which is preliminary data.</text>
</comment>
<proteinExistence type="predicted"/>
<dbReference type="AlphaFoldDB" id="A0A8T2DK66"/>
<reference evidence="1 2" key="1">
    <citation type="submission" date="2020-12" db="EMBL/GenBank/DDBJ databases">
        <title>Concerted genomic and epigenomic changes stabilize Arabidopsis allopolyploids.</title>
        <authorList>
            <person name="Chen Z."/>
        </authorList>
    </citation>
    <scope>NUCLEOTIDE SEQUENCE [LARGE SCALE GENOMIC DNA]</scope>
    <source>
        <strain evidence="1">As9502</strain>
        <tissue evidence="1">Leaf</tissue>
    </source>
</reference>
<sequence length="32" mass="3914">MLLVVMERYVIDGRLDEQRVMDFGLWWRSLGE</sequence>
<evidence type="ECO:0000313" key="2">
    <source>
        <dbReference type="Proteomes" id="UP000694251"/>
    </source>
</evidence>
<accession>A0A8T2DK66</accession>
<gene>
    <name evidence="1" type="ORF">ISN44_As05g018190</name>
</gene>
<keyword evidence="2" id="KW-1185">Reference proteome</keyword>